<name>A0A1D6E669_MAIZE</name>
<dbReference type="AlphaFoldDB" id="A0A1D6E669"/>
<feature type="region of interest" description="Disordered" evidence="1">
    <location>
        <begin position="73"/>
        <end position="96"/>
    </location>
</feature>
<evidence type="ECO:0000313" key="2">
    <source>
        <dbReference type="EMBL" id="ONM15960.1"/>
    </source>
</evidence>
<feature type="compositionally biased region" description="Basic residues" evidence="1">
    <location>
        <begin position="75"/>
        <end position="85"/>
    </location>
</feature>
<accession>A0A1D6E669</accession>
<dbReference type="EMBL" id="CM007648">
    <property type="protein sequence ID" value="ONM15960.1"/>
    <property type="molecule type" value="Genomic_DNA"/>
</dbReference>
<dbReference type="STRING" id="4577.A0A1D6E669"/>
<organism evidence="2">
    <name type="scientific">Zea mays</name>
    <name type="common">Maize</name>
    <dbReference type="NCBI Taxonomy" id="4577"/>
    <lineage>
        <taxon>Eukaryota</taxon>
        <taxon>Viridiplantae</taxon>
        <taxon>Streptophyta</taxon>
        <taxon>Embryophyta</taxon>
        <taxon>Tracheophyta</taxon>
        <taxon>Spermatophyta</taxon>
        <taxon>Magnoliopsida</taxon>
        <taxon>Liliopsida</taxon>
        <taxon>Poales</taxon>
        <taxon>Poaceae</taxon>
        <taxon>PACMAD clade</taxon>
        <taxon>Panicoideae</taxon>
        <taxon>Andropogonodae</taxon>
        <taxon>Andropogoneae</taxon>
        <taxon>Tripsacinae</taxon>
        <taxon>Zea</taxon>
    </lineage>
</organism>
<proteinExistence type="predicted"/>
<evidence type="ECO:0000256" key="1">
    <source>
        <dbReference type="SAM" id="MobiDB-lite"/>
    </source>
</evidence>
<gene>
    <name evidence="2" type="ORF">ZEAMMB73_Zm00001d003053</name>
</gene>
<dbReference type="InParanoid" id="A0A1D6E669"/>
<sequence length="265" mass="29318">MLCRCSGAGAQYCGWVALSRAGRMATKVVDLWSSDRRGQQALRGHACRRRRRRPWLARTRTARRFQEEMAAIMGRRPRSSSRRGPRATLSPSSCTVTSGGHPWLRLSHIQKNADGTTDMDRIFAAIRPPGGGAVLPGQQAHLPRECTRSRGKCLSVQYSDMVQGWPKLPRGKSHGQLRTDGSRIFNAFEEQATMEEQATALLMKRSGTIPDHAEPNEQDHARFRAQFVDHLNVEAAAGYQSLFSLGEEDSIDSDPLAPLAVLGTV</sequence>
<protein>
    <submittedName>
        <fullName evidence="2">Uncharacterized protein</fullName>
    </submittedName>
</protein>
<reference evidence="2" key="1">
    <citation type="submission" date="2015-12" db="EMBL/GenBank/DDBJ databases">
        <title>Update maize B73 reference genome by single molecule sequencing technologies.</title>
        <authorList>
            <consortium name="Maize Genome Sequencing Project"/>
            <person name="Ware D."/>
        </authorList>
    </citation>
    <scope>NUCLEOTIDE SEQUENCE [LARGE SCALE GENOMIC DNA]</scope>
    <source>
        <tissue evidence="2">Seedling</tissue>
    </source>
</reference>